<feature type="compositionally biased region" description="Low complexity" evidence="1">
    <location>
        <begin position="668"/>
        <end position="711"/>
    </location>
</feature>
<feature type="compositionally biased region" description="Acidic residues" evidence="1">
    <location>
        <begin position="513"/>
        <end position="524"/>
    </location>
</feature>
<feature type="region of interest" description="Disordered" evidence="1">
    <location>
        <begin position="648"/>
        <end position="731"/>
    </location>
</feature>
<dbReference type="OrthoDB" id="2250022at2759"/>
<keyword evidence="4" id="KW-1185">Reference proteome</keyword>
<dbReference type="STRING" id="1054147.F4Q5I2"/>
<dbReference type="GO" id="GO:0005730">
    <property type="term" value="C:nucleolus"/>
    <property type="evidence" value="ECO:0007669"/>
    <property type="project" value="TreeGrafter"/>
</dbReference>
<feature type="compositionally biased region" description="Low complexity" evidence="1">
    <location>
        <begin position="718"/>
        <end position="731"/>
    </location>
</feature>
<organism evidence="3 4">
    <name type="scientific">Cavenderia fasciculata</name>
    <name type="common">Slime mold</name>
    <name type="synonym">Dictyostelium fasciculatum</name>
    <dbReference type="NCBI Taxonomy" id="261658"/>
    <lineage>
        <taxon>Eukaryota</taxon>
        <taxon>Amoebozoa</taxon>
        <taxon>Evosea</taxon>
        <taxon>Eumycetozoa</taxon>
        <taxon>Dictyostelia</taxon>
        <taxon>Acytosteliales</taxon>
        <taxon>Cavenderiaceae</taxon>
        <taxon>Cavenderia</taxon>
    </lineage>
</organism>
<feature type="domain" description="Exosome-associated factor Rrp6 N-terminal" evidence="2">
    <location>
        <begin position="45"/>
        <end position="136"/>
    </location>
</feature>
<dbReference type="Proteomes" id="UP000007797">
    <property type="component" value="Unassembled WGS sequence"/>
</dbReference>
<keyword evidence="3" id="KW-0540">Nuclease</keyword>
<feature type="compositionally biased region" description="Polar residues" evidence="1">
    <location>
        <begin position="655"/>
        <end position="667"/>
    </location>
</feature>
<dbReference type="PANTHER" id="PTHR12124:SF47">
    <property type="entry name" value="EXOSOME COMPONENT 10"/>
    <property type="match status" value="1"/>
</dbReference>
<dbReference type="InterPro" id="IPR036397">
    <property type="entry name" value="RNaseH_sf"/>
</dbReference>
<feature type="region of interest" description="Disordered" evidence="1">
    <location>
        <begin position="455"/>
        <end position="614"/>
    </location>
</feature>
<name>F4Q5I2_CACFS</name>
<evidence type="ECO:0000256" key="1">
    <source>
        <dbReference type="SAM" id="MobiDB-lite"/>
    </source>
</evidence>
<dbReference type="GO" id="GO:0000176">
    <property type="term" value="C:nuclear exosome (RNase complex)"/>
    <property type="evidence" value="ECO:0007669"/>
    <property type="project" value="InterPro"/>
</dbReference>
<dbReference type="OMA" id="AGWIESK"/>
<dbReference type="GO" id="GO:0071037">
    <property type="term" value="P:nuclear polyadenylation-dependent snRNA catabolic process"/>
    <property type="evidence" value="ECO:0007669"/>
    <property type="project" value="TreeGrafter"/>
</dbReference>
<proteinExistence type="predicted"/>
<evidence type="ECO:0000259" key="2">
    <source>
        <dbReference type="Pfam" id="PF08066"/>
    </source>
</evidence>
<dbReference type="GO" id="GO:0003727">
    <property type="term" value="F:single-stranded RNA binding"/>
    <property type="evidence" value="ECO:0007669"/>
    <property type="project" value="TreeGrafter"/>
</dbReference>
<dbReference type="InterPro" id="IPR045092">
    <property type="entry name" value="Rrp6-like"/>
</dbReference>
<feature type="compositionally biased region" description="Basic residues" evidence="1">
    <location>
        <begin position="563"/>
        <end position="573"/>
    </location>
</feature>
<dbReference type="RefSeq" id="XP_004355725.1">
    <property type="nucleotide sequence ID" value="XM_004355672.1"/>
</dbReference>
<accession>F4Q5I2</accession>
<dbReference type="GO" id="GO:0071039">
    <property type="term" value="P:nuclear polyadenylation-dependent CUT catabolic process"/>
    <property type="evidence" value="ECO:0007669"/>
    <property type="project" value="TreeGrafter"/>
</dbReference>
<dbReference type="Pfam" id="PF08066">
    <property type="entry name" value="PMC2NT"/>
    <property type="match status" value="1"/>
</dbReference>
<dbReference type="GeneID" id="14868639"/>
<protein>
    <submittedName>
        <fullName evidence="3">3'-5' exonuclease</fullName>
    </submittedName>
</protein>
<feature type="compositionally biased region" description="Low complexity" evidence="1">
    <location>
        <begin position="251"/>
        <end position="265"/>
    </location>
</feature>
<feature type="compositionally biased region" description="Low complexity" evidence="1">
    <location>
        <begin position="455"/>
        <end position="494"/>
    </location>
</feature>
<dbReference type="InterPro" id="IPR012588">
    <property type="entry name" value="Exosome-assoc_fac_Rrp6_N"/>
</dbReference>
<feature type="region of interest" description="Disordered" evidence="1">
    <location>
        <begin position="304"/>
        <end position="325"/>
    </location>
</feature>
<feature type="compositionally biased region" description="Polar residues" evidence="1">
    <location>
        <begin position="576"/>
        <end position="588"/>
    </location>
</feature>
<dbReference type="GO" id="GO:0000175">
    <property type="term" value="F:3'-5'-RNA exonuclease activity"/>
    <property type="evidence" value="ECO:0007669"/>
    <property type="project" value="InterPro"/>
</dbReference>
<dbReference type="GO" id="GO:0071051">
    <property type="term" value="P:poly(A)-dependent snoRNA 3'-end processing"/>
    <property type="evidence" value="ECO:0007669"/>
    <property type="project" value="TreeGrafter"/>
</dbReference>
<feature type="region of interest" description="Disordered" evidence="1">
    <location>
        <begin position="247"/>
        <end position="284"/>
    </location>
</feature>
<dbReference type="GO" id="GO:0071044">
    <property type="term" value="P:histone mRNA catabolic process"/>
    <property type="evidence" value="ECO:0007669"/>
    <property type="project" value="TreeGrafter"/>
</dbReference>
<dbReference type="GO" id="GO:0071038">
    <property type="term" value="P:TRAMP-dependent tRNA surveillance pathway"/>
    <property type="evidence" value="ECO:0007669"/>
    <property type="project" value="TreeGrafter"/>
</dbReference>
<dbReference type="GO" id="GO:0071036">
    <property type="term" value="P:nuclear polyadenylation-dependent snoRNA catabolic process"/>
    <property type="evidence" value="ECO:0007669"/>
    <property type="project" value="TreeGrafter"/>
</dbReference>
<dbReference type="GO" id="GO:0071035">
    <property type="term" value="P:nuclear polyadenylation-dependent rRNA catabolic process"/>
    <property type="evidence" value="ECO:0007669"/>
    <property type="project" value="TreeGrafter"/>
</dbReference>
<evidence type="ECO:0000313" key="4">
    <source>
        <dbReference type="Proteomes" id="UP000007797"/>
    </source>
</evidence>
<dbReference type="KEGG" id="dfa:DFA_08231"/>
<feature type="compositionally biased region" description="Polar residues" evidence="1">
    <location>
        <begin position="371"/>
        <end position="393"/>
    </location>
</feature>
<gene>
    <name evidence="3" type="primary">exosc10</name>
    <name evidence="3" type="ORF">DFA_08231</name>
</gene>
<keyword evidence="3" id="KW-0378">Hydrolase</keyword>
<dbReference type="EMBL" id="GL883021">
    <property type="protein sequence ID" value="EGG17241.1"/>
    <property type="molecule type" value="Genomic_DNA"/>
</dbReference>
<dbReference type="PANTHER" id="PTHR12124">
    <property type="entry name" value="POLYMYOSITIS/SCLERODERMA AUTOANTIGEN-RELATED"/>
    <property type="match status" value="1"/>
</dbReference>
<feature type="compositionally biased region" description="Low complexity" evidence="1">
    <location>
        <begin position="589"/>
        <end position="614"/>
    </location>
</feature>
<dbReference type="GO" id="GO:0000467">
    <property type="term" value="P:exonucleolytic trimming to generate mature 3'-end of 5.8S rRNA from tricistronic rRNA transcript (SSU-rRNA, 5.8S rRNA, LSU-rRNA)"/>
    <property type="evidence" value="ECO:0007669"/>
    <property type="project" value="InterPro"/>
</dbReference>
<evidence type="ECO:0000313" key="3">
    <source>
        <dbReference type="EMBL" id="EGG17241.1"/>
    </source>
</evidence>
<sequence>MFNNINQGSKSQHLNNNNNNNIGGDILIDQNNLEVFSKNLYGNLISAIKISNQLPIDEDYSYYSTYPAFREKMNQFGRRLLNLTDNFVQSENPKHSPLFDTNDNEDVEDVSERFTNIVEVVDGIIDKVDHLTDQMDKPNRLIQTNTILSSTTTTTQATTTTIGKTTELNMFYGHNIMRPQLKFEDKVDNSNYPFLPKITEKPNQLKPLDPVFRKIFLESQKTQHAHQLLQDILKARLEENNSIHQILEGSNTNNSNNLHNKLLNNIQGSSQSQPPRGFNPVPAMAPVPAPAQVVSPTVLQPLAFSASNPPTTPSTSPIYPHSHSQSPVLSTHELYRTAGWLDHQNHQYHLLQQQQQQQQQQQTLEPIPLQSLISPTPRRSTSLSQANQTNQAASVPAPNSLFDSSDESGNDDYVAKKHKKIATMVESSFDASSLAPNYKPINELTTLTTMTTTMTTTTTSTTTSSSSSSSSNNSNNSSGNNNNNQNNNSQNNQSISKDQSSMFEALGGANKDGDDDDDDDDDDVDLKSIRSDDEEIETQLSDSGSEEEIPKSMEEIYQLSNLNRRRNKEKKKLKETPNNTSIGGTESGSTIPNNNNNNNNNTTTTNTNTNNASSINILTSSTNQLNEPGASKKKNDLLDADPITFMKGIGWIPEGTNTTTNVPMNLDTTSTSQTTQQLQQPIQQQQPKLNKKLQQQQPQQQPQQTSQQPKQPFVPFDYNQHSQQNQQQQQQQNYNSFNIEFTGAAKQQQHGKAKKSTTMRSGVKSATVGNQQQMQNGIDGLTDPNEYDKEFYHLLKVNPQQIIEWVSYLLLNGIPKVC</sequence>
<dbReference type="Gene3D" id="3.30.420.10">
    <property type="entry name" value="Ribonuclease H-like superfamily/Ribonuclease H"/>
    <property type="match status" value="1"/>
</dbReference>
<feature type="region of interest" description="Disordered" evidence="1">
    <location>
        <begin position="371"/>
        <end position="410"/>
    </location>
</feature>
<reference evidence="4" key="1">
    <citation type="journal article" date="2011" name="Genome Res.">
        <title>Phylogeny-wide analysis of social amoeba genomes highlights ancient origins for complex intercellular communication.</title>
        <authorList>
            <person name="Heidel A.J."/>
            <person name="Lawal H.M."/>
            <person name="Felder M."/>
            <person name="Schilde C."/>
            <person name="Helps N.R."/>
            <person name="Tunggal B."/>
            <person name="Rivero F."/>
            <person name="John U."/>
            <person name="Schleicher M."/>
            <person name="Eichinger L."/>
            <person name="Platzer M."/>
            <person name="Noegel A.A."/>
            <person name="Schaap P."/>
            <person name="Gloeckner G."/>
        </authorList>
    </citation>
    <scope>NUCLEOTIDE SEQUENCE [LARGE SCALE GENOMIC DNA]</scope>
    <source>
        <strain evidence="4">SH3</strain>
    </source>
</reference>
<feature type="compositionally biased region" description="Low complexity" evidence="1">
    <location>
        <begin position="307"/>
        <end position="324"/>
    </location>
</feature>
<keyword evidence="3" id="KW-0269">Exonuclease</keyword>
<dbReference type="GO" id="GO:0071040">
    <property type="term" value="P:nuclear polyadenylation-dependent antisense transcript catabolic process"/>
    <property type="evidence" value="ECO:0007669"/>
    <property type="project" value="TreeGrafter"/>
</dbReference>
<dbReference type="AlphaFoldDB" id="F4Q5I2"/>